<feature type="region of interest" description="Disordered" evidence="1">
    <location>
        <begin position="1"/>
        <end position="55"/>
    </location>
</feature>
<evidence type="ECO:0000313" key="3">
    <source>
        <dbReference type="Proteomes" id="UP000801492"/>
    </source>
</evidence>
<dbReference type="EMBL" id="VTPC01002232">
    <property type="protein sequence ID" value="KAF2900369.1"/>
    <property type="molecule type" value="Genomic_DNA"/>
</dbReference>
<gene>
    <name evidence="2" type="ORF">ILUMI_05817</name>
</gene>
<feature type="compositionally biased region" description="Polar residues" evidence="1">
    <location>
        <begin position="1"/>
        <end position="11"/>
    </location>
</feature>
<comment type="caution">
    <text evidence="2">The sequence shown here is derived from an EMBL/GenBank/DDBJ whole genome shotgun (WGS) entry which is preliminary data.</text>
</comment>
<accession>A0A8K0D701</accession>
<protein>
    <submittedName>
        <fullName evidence="2">Uncharacterized protein</fullName>
    </submittedName>
</protein>
<dbReference type="AlphaFoldDB" id="A0A8K0D701"/>
<proteinExistence type="predicted"/>
<feature type="region of interest" description="Disordered" evidence="1">
    <location>
        <begin position="149"/>
        <end position="168"/>
    </location>
</feature>
<dbReference type="Proteomes" id="UP000801492">
    <property type="component" value="Unassembled WGS sequence"/>
</dbReference>
<sequence>MVHLAENSQKNDVPGISGTGTNLERENEDMTLSNISSSSEIQTVETAATDKTQLDTNDPVSWLPITDPVRCFLVEKGPDQGKGTKNIYLTEGEDAGRKFHVHCFTKKMSNGETVSRPWLMHSKKKEAIFCFPCILFGSSSTKQTRRALADAQKGHLSPRLPEHENFIS</sequence>
<feature type="compositionally biased region" description="Polar residues" evidence="1">
    <location>
        <begin position="30"/>
        <end position="55"/>
    </location>
</feature>
<dbReference type="OrthoDB" id="7380611at2759"/>
<organism evidence="2 3">
    <name type="scientific">Ignelater luminosus</name>
    <name type="common">Cucubano</name>
    <name type="synonym">Pyrophorus luminosus</name>
    <dbReference type="NCBI Taxonomy" id="2038154"/>
    <lineage>
        <taxon>Eukaryota</taxon>
        <taxon>Metazoa</taxon>
        <taxon>Ecdysozoa</taxon>
        <taxon>Arthropoda</taxon>
        <taxon>Hexapoda</taxon>
        <taxon>Insecta</taxon>
        <taxon>Pterygota</taxon>
        <taxon>Neoptera</taxon>
        <taxon>Endopterygota</taxon>
        <taxon>Coleoptera</taxon>
        <taxon>Polyphaga</taxon>
        <taxon>Elateriformia</taxon>
        <taxon>Elateroidea</taxon>
        <taxon>Elateridae</taxon>
        <taxon>Agrypninae</taxon>
        <taxon>Pyrophorini</taxon>
        <taxon>Ignelater</taxon>
    </lineage>
</organism>
<reference evidence="2" key="1">
    <citation type="submission" date="2019-08" db="EMBL/GenBank/DDBJ databases">
        <title>The genome of the North American firefly Photinus pyralis.</title>
        <authorList>
            <consortium name="Photinus pyralis genome working group"/>
            <person name="Fallon T.R."/>
            <person name="Sander Lower S.E."/>
            <person name="Weng J.-K."/>
        </authorList>
    </citation>
    <scope>NUCLEOTIDE SEQUENCE</scope>
    <source>
        <strain evidence="2">TRF0915ILg1</strain>
        <tissue evidence="2">Whole body</tissue>
    </source>
</reference>
<name>A0A8K0D701_IGNLU</name>
<keyword evidence="3" id="KW-1185">Reference proteome</keyword>
<evidence type="ECO:0000256" key="1">
    <source>
        <dbReference type="SAM" id="MobiDB-lite"/>
    </source>
</evidence>
<evidence type="ECO:0000313" key="2">
    <source>
        <dbReference type="EMBL" id="KAF2900369.1"/>
    </source>
</evidence>